<name>A0A7M7KKF3_VARDE</name>
<dbReference type="AlphaFoldDB" id="A0A7M7KKF3"/>
<organism evidence="2 3">
    <name type="scientific">Varroa destructor</name>
    <name type="common">Honeybee mite</name>
    <dbReference type="NCBI Taxonomy" id="109461"/>
    <lineage>
        <taxon>Eukaryota</taxon>
        <taxon>Metazoa</taxon>
        <taxon>Ecdysozoa</taxon>
        <taxon>Arthropoda</taxon>
        <taxon>Chelicerata</taxon>
        <taxon>Arachnida</taxon>
        <taxon>Acari</taxon>
        <taxon>Parasitiformes</taxon>
        <taxon>Mesostigmata</taxon>
        <taxon>Gamasina</taxon>
        <taxon>Dermanyssoidea</taxon>
        <taxon>Varroidae</taxon>
        <taxon>Varroa</taxon>
    </lineage>
</organism>
<dbReference type="KEGG" id="vde:111253297"/>
<evidence type="ECO:0000313" key="2">
    <source>
        <dbReference type="EnsemblMetazoa" id="XP_022668222"/>
    </source>
</evidence>
<dbReference type="GeneID" id="111253297"/>
<dbReference type="FunCoup" id="A0A7M7KKF3">
    <property type="interactions" value="1606"/>
</dbReference>
<protein>
    <recommendedName>
        <fullName evidence="4">Acidic fibroblast growth factor intracellular-binding protein</fullName>
    </recommendedName>
</protein>
<sequence length="403" mass="46472">MCQILAATKKMQPKLYLKQTIRADTLLYFMGQAAQVLYQRELAAAAAFTSQQQQQSSTNNDQQKGCTGGMASSASPSLSSVYPVELLVADVEDHYREFHQLEKYLHAPRRLEDQFLVQINKDDQRVLIESYYEMNSAVVREFLGKKLSSRNRKDLDEVTEKTQVDLKSCRRQFDNIKRVYKAVEESQGNAVSIIAHRFLLPTALCRDYAAIAFMTHHRMETAKKRLAFLSLKDFLSCALNMLDSWTCRNTACPYEECCLDLDREFLVFLRDCKILTERDFIERIRDHGVALVRSSLGKHALIDLETNFKNYLRVLVNMAYNLNHSKEFKDFFLDCVEKIVEPMKNAHWSLVDVMSFLKALAKAPKQSAFLTEHKHHENWIRFMATVSACVAHLFSAYTDSDGR</sequence>
<feature type="region of interest" description="Disordered" evidence="1">
    <location>
        <begin position="49"/>
        <end position="77"/>
    </location>
</feature>
<dbReference type="EnsemblMetazoa" id="XM_022812487">
    <property type="protein sequence ID" value="XP_022668222"/>
    <property type="gene ID" value="LOC111253297"/>
</dbReference>
<dbReference type="Pfam" id="PF05427">
    <property type="entry name" value="FIBP"/>
    <property type="match status" value="1"/>
</dbReference>
<dbReference type="InParanoid" id="A0A7M7KKF3"/>
<reference evidence="2" key="1">
    <citation type="submission" date="2021-01" db="UniProtKB">
        <authorList>
            <consortium name="EnsemblMetazoa"/>
        </authorList>
    </citation>
    <scope>IDENTIFICATION</scope>
</reference>
<evidence type="ECO:0000313" key="3">
    <source>
        <dbReference type="Proteomes" id="UP000594260"/>
    </source>
</evidence>
<keyword evidence="3" id="KW-1185">Reference proteome</keyword>
<accession>A0A7M7KKF3</accession>
<evidence type="ECO:0008006" key="4">
    <source>
        <dbReference type="Google" id="ProtNLM"/>
    </source>
</evidence>
<dbReference type="PANTHER" id="PTHR13223">
    <property type="entry name" value="ACIDIC FIBROBLAST GROWTH FACTOR INTRACELLULAR BINDING PROTEIN"/>
    <property type="match status" value="1"/>
</dbReference>
<dbReference type="OrthoDB" id="16955at2759"/>
<dbReference type="RefSeq" id="XP_022668222.1">
    <property type="nucleotide sequence ID" value="XM_022812487.1"/>
</dbReference>
<dbReference type="OMA" id="MTVVTCC"/>
<dbReference type="CTD" id="9158"/>
<dbReference type="GO" id="GO:0005634">
    <property type="term" value="C:nucleus"/>
    <property type="evidence" value="ECO:0007669"/>
    <property type="project" value="TreeGrafter"/>
</dbReference>
<evidence type="ECO:0000256" key="1">
    <source>
        <dbReference type="SAM" id="MobiDB-lite"/>
    </source>
</evidence>
<dbReference type="PANTHER" id="PTHR13223:SF2">
    <property type="entry name" value="ACIDIC FIBROBLAST GROWTH FACTOR INTRACELLULAR-BINDING PROTEIN"/>
    <property type="match status" value="1"/>
</dbReference>
<feature type="compositionally biased region" description="Low complexity" evidence="1">
    <location>
        <begin position="49"/>
        <end position="63"/>
    </location>
</feature>
<dbReference type="Proteomes" id="UP000594260">
    <property type="component" value="Unplaced"/>
</dbReference>
<proteinExistence type="predicted"/>
<dbReference type="InterPro" id="IPR008614">
    <property type="entry name" value="FIBP"/>
</dbReference>